<evidence type="ECO:0000313" key="6">
    <source>
        <dbReference type="EMBL" id="PVE45298.1"/>
    </source>
</evidence>
<evidence type="ECO:0000259" key="5">
    <source>
        <dbReference type="SMART" id="SM00822"/>
    </source>
</evidence>
<dbReference type="RefSeq" id="WP_107751795.1">
    <property type="nucleotide sequence ID" value="NZ_QBKF01000005.1"/>
</dbReference>
<dbReference type="GO" id="GO:0016491">
    <property type="term" value="F:oxidoreductase activity"/>
    <property type="evidence" value="ECO:0007669"/>
    <property type="project" value="UniProtKB-KW"/>
</dbReference>
<dbReference type="Pfam" id="PF00106">
    <property type="entry name" value="adh_short"/>
    <property type="match status" value="1"/>
</dbReference>
<dbReference type="AlphaFoldDB" id="A0A2T7UKV3"/>
<dbReference type="PANTHER" id="PTHR43391">
    <property type="entry name" value="RETINOL DEHYDROGENASE-RELATED"/>
    <property type="match status" value="1"/>
</dbReference>
<dbReference type="InterPro" id="IPR036291">
    <property type="entry name" value="NAD(P)-bd_dom_sf"/>
</dbReference>
<dbReference type="Proteomes" id="UP000244810">
    <property type="component" value="Unassembled WGS sequence"/>
</dbReference>
<dbReference type="PRINTS" id="PR00080">
    <property type="entry name" value="SDRFAMILY"/>
</dbReference>
<reference evidence="6 7" key="1">
    <citation type="journal article" date="2011" name="Syst. Appl. Microbiol.">
        <title>Defluviimonas denitrificans gen. nov., sp. nov., and Pararhodobacter aggregans gen. nov., sp. nov., non-phototrophic Rhodobacteraceae from the biofilter of a marine aquaculture.</title>
        <authorList>
            <person name="Foesel B.U."/>
            <person name="Drake H.L."/>
            <person name="Schramm A."/>
        </authorList>
    </citation>
    <scope>NUCLEOTIDE SEQUENCE [LARGE SCALE GENOMIC DNA]</scope>
    <source>
        <strain evidence="6 7">D1-19</strain>
    </source>
</reference>
<dbReference type="InterPro" id="IPR057326">
    <property type="entry name" value="KR_dom"/>
</dbReference>
<keyword evidence="2" id="KW-0521">NADP</keyword>
<dbReference type="PRINTS" id="PR00081">
    <property type="entry name" value="GDHRDH"/>
</dbReference>
<gene>
    <name evidence="6" type="ORF">DDE23_22270</name>
</gene>
<evidence type="ECO:0000256" key="2">
    <source>
        <dbReference type="ARBA" id="ARBA00022857"/>
    </source>
</evidence>
<evidence type="ECO:0000256" key="1">
    <source>
        <dbReference type="ARBA" id="ARBA00006484"/>
    </source>
</evidence>
<comment type="similarity">
    <text evidence="1 4">Belongs to the short-chain dehydrogenases/reductases (SDR) family.</text>
</comment>
<evidence type="ECO:0000256" key="3">
    <source>
        <dbReference type="ARBA" id="ARBA00023002"/>
    </source>
</evidence>
<dbReference type="PROSITE" id="PS00061">
    <property type="entry name" value="ADH_SHORT"/>
    <property type="match status" value="1"/>
</dbReference>
<comment type="caution">
    <text evidence="6">The sequence shown here is derived from an EMBL/GenBank/DDBJ whole genome shotgun (WGS) entry which is preliminary data.</text>
</comment>
<accession>A0A2T7UKV3</accession>
<keyword evidence="7" id="KW-1185">Reference proteome</keyword>
<sequence length="271" mass="28266">MAGFGSFEGRTAVVTGGASGIGLAIARRLRAEGMNVVIADIDPVALEAAAAEIGALAVRTDVSRIAEVEALAEAVLTAHGSVDLVCNNAGVGPAGRLADLTLADWKWMLEVNLWGVIHGLHVFLPLLKANPRGGWVVNTASMGGLSPVEGLGAYVTAKYGVAGLTETLALELASDGAKVGATLLCPGPIRTNIGRSMRHRQGEAAPGGLADVDVSTMAHYRNAIPWRPPEDAAEAVVRALRQGALYAITHPEQRDRIERRMGALLAAFEQE</sequence>
<evidence type="ECO:0000256" key="4">
    <source>
        <dbReference type="RuleBase" id="RU000363"/>
    </source>
</evidence>
<dbReference type="FunFam" id="3.40.50.720:FF:000084">
    <property type="entry name" value="Short-chain dehydrogenase reductase"/>
    <property type="match status" value="1"/>
</dbReference>
<dbReference type="Gene3D" id="3.40.50.720">
    <property type="entry name" value="NAD(P)-binding Rossmann-like Domain"/>
    <property type="match status" value="1"/>
</dbReference>
<keyword evidence="3" id="KW-0560">Oxidoreductase</keyword>
<dbReference type="SUPFAM" id="SSF51735">
    <property type="entry name" value="NAD(P)-binding Rossmann-fold domains"/>
    <property type="match status" value="1"/>
</dbReference>
<dbReference type="EMBL" id="QDDR01000016">
    <property type="protein sequence ID" value="PVE45298.1"/>
    <property type="molecule type" value="Genomic_DNA"/>
</dbReference>
<evidence type="ECO:0000313" key="7">
    <source>
        <dbReference type="Proteomes" id="UP000244810"/>
    </source>
</evidence>
<dbReference type="InterPro" id="IPR020904">
    <property type="entry name" value="Sc_DH/Rdtase_CS"/>
</dbReference>
<feature type="domain" description="Ketoreductase" evidence="5">
    <location>
        <begin position="10"/>
        <end position="192"/>
    </location>
</feature>
<dbReference type="InterPro" id="IPR002347">
    <property type="entry name" value="SDR_fam"/>
</dbReference>
<dbReference type="OrthoDB" id="4690547at2"/>
<proteinExistence type="inferred from homology"/>
<name>A0A2T7UKV3_9RHOB</name>
<dbReference type="CDD" id="cd05233">
    <property type="entry name" value="SDR_c"/>
    <property type="match status" value="1"/>
</dbReference>
<protein>
    <submittedName>
        <fullName evidence="6">Oxidoreductase</fullName>
    </submittedName>
</protein>
<dbReference type="PANTHER" id="PTHR43391:SF14">
    <property type="entry name" value="DEHYDROGENASE_REDUCTASE SDR FAMILY PROTEIN 7-LIKE"/>
    <property type="match status" value="1"/>
</dbReference>
<dbReference type="SMART" id="SM00822">
    <property type="entry name" value="PKS_KR"/>
    <property type="match status" value="1"/>
</dbReference>
<organism evidence="6 7">
    <name type="scientific">Pararhodobacter aggregans</name>
    <dbReference type="NCBI Taxonomy" id="404875"/>
    <lineage>
        <taxon>Bacteria</taxon>
        <taxon>Pseudomonadati</taxon>
        <taxon>Pseudomonadota</taxon>
        <taxon>Alphaproteobacteria</taxon>
        <taxon>Rhodobacterales</taxon>
        <taxon>Paracoccaceae</taxon>
        <taxon>Pararhodobacter</taxon>
    </lineage>
</organism>